<dbReference type="EnsemblMetazoa" id="XM_019910335.1">
    <property type="protein sequence ID" value="XP_019765894.1"/>
    <property type="gene ID" value="LOC109541476"/>
</dbReference>
<dbReference type="Proteomes" id="UP000019118">
    <property type="component" value="Unassembled WGS sequence"/>
</dbReference>
<feature type="region of interest" description="Disordered" evidence="1">
    <location>
        <begin position="209"/>
        <end position="232"/>
    </location>
</feature>
<protein>
    <recommendedName>
        <fullName evidence="4">DUF3719 domain-containing protein</fullName>
    </recommendedName>
</protein>
<dbReference type="AlphaFoldDB" id="A0AAR5PY16"/>
<evidence type="ECO:0008006" key="4">
    <source>
        <dbReference type="Google" id="ProtNLM"/>
    </source>
</evidence>
<reference evidence="3" key="1">
    <citation type="journal article" date="2013" name="Genome Biol.">
        <title>Draft genome of the mountain pine beetle, Dendroctonus ponderosae Hopkins, a major forest pest.</title>
        <authorList>
            <person name="Keeling C.I."/>
            <person name="Yuen M.M."/>
            <person name="Liao N.Y."/>
            <person name="Docking T.R."/>
            <person name="Chan S.K."/>
            <person name="Taylor G.A."/>
            <person name="Palmquist D.L."/>
            <person name="Jackman S.D."/>
            <person name="Nguyen A."/>
            <person name="Li M."/>
            <person name="Henderson H."/>
            <person name="Janes J.K."/>
            <person name="Zhao Y."/>
            <person name="Pandoh P."/>
            <person name="Moore R."/>
            <person name="Sperling F.A."/>
            <person name="Huber D.P."/>
            <person name="Birol I."/>
            <person name="Jones S.J."/>
            <person name="Bohlmann J."/>
        </authorList>
    </citation>
    <scope>NUCLEOTIDE SEQUENCE</scope>
</reference>
<keyword evidence="3" id="KW-1185">Reference proteome</keyword>
<reference evidence="2" key="2">
    <citation type="submission" date="2024-08" db="UniProtKB">
        <authorList>
            <consortium name="EnsemblMetazoa"/>
        </authorList>
    </citation>
    <scope>IDENTIFICATION</scope>
</reference>
<sequence length="320" mass="35806">MTGKLKSRSITSYHKSFSAAEGIDFSNFQQSSLDSCLGEELKDGLGTAISTFSTSTSELDDLGLRLSGLSSGSSLSWSEEYESEVTRKVQLELEKIDMIFKGVENESAMYDMKEIAEWKRFFPNIYILGCKTATNSPDQSDASLPEEDRIENCIQTQSIFPKNRSFVNTNQRHENISNGVLNPVRYCNSLPRKLKSLEIEHYLKISSIPSSDSKQRTRTRDPRQDSKELVGDVSPECTSLPFIATTPLKAQCGRQIDRNKPSKLLILPPINAAFRSISATPRKAPSKSIYGRLNSINELRAARLKSDLMTLFDNIPSSNR</sequence>
<evidence type="ECO:0000256" key="1">
    <source>
        <dbReference type="SAM" id="MobiDB-lite"/>
    </source>
</evidence>
<name>A0AAR5PY16_DENPD</name>
<proteinExistence type="predicted"/>
<organism evidence="2 3">
    <name type="scientific">Dendroctonus ponderosae</name>
    <name type="common">Mountain pine beetle</name>
    <dbReference type="NCBI Taxonomy" id="77166"/>
    <lineage>
        <taxon>Eukaryota</taxon>
        <taxon>Metazoa</taxon>
        <taxon>Ecdysozoa</taxon>
        <taxon>Arthropoda</taxon>
        <taxon>Hexapoda</taxon>
        <taxon>Insecta</taxon>
        <taxon>Pterygota</taxon>
        <taxon>Neoptera</taxon>
        <taxon>Endopterygota</taxon>
        <taxon>Coleoptera</taxon>
        <taxon>Polyphaga</taxon>
        <taxon>Cucujiformia</taxon>
        <taxon>Curculionidae</taxon>
        <taxon>Scolytinae</taxon>
        <taxon>Dendroctonus</taxon>
    </lineage>
</organism>
<evidence type="ECO:0000313" key="3">
    <source>
        <dbReference type="Proteomes" id="UP000019118"/>
    </source>
</evidence>
<feature type="compositionally biased region" description="Basic and acidic residues" evidence="1">
    <location>
        <begin position="213"/>
        <end position="230"/>
    </location>
</feature>
<accession>A0AAR5PY16</accession>
<evidence type="ECO:0000313" key="2">
    <source>
        <dbReference type="EnsemblMetazoa" id="XP_019765894.1"/>
    </source>
</evidence>